<organism evidence="3">
    <name type="scientific">Triticum urartu</name>
    <name type="common">Red wild einkorn</name>
    <name type="synonym">Crithodium urartu</name>
    <dbReference type="NCBI Taxonomy" id="4572"/>
    <lineage>
        <taxon>Eukaryota</taxon>
        <taxon>Viridiplantae</taxon>
        <taxon>Streptophyta</taxon>
        <taxon>Embryophyta</taxon>
        <taxon>Tracheophyta</taxon>
        <taxon>Spermatophyta</taxon>
        <taxon>Magnoliopsida</taxon>
        <taxon>Liliopsida</taxon>
        <taxon>Poales</taxon>
        <taxon>Poaceae</taxon>
        <taxon>BOP clade</taxon>
        <taxon>Pooideae</taxon>
        <taxon>Triticodae</taxon>
        <taxon>Triticeae</taxon>
        <taxon>Triticinae</taxon>
        <taxon>Triticum</taxon>
    </lineage>
</organism>
<evidence type="ECO:0000256" key="1">
    <source>
        <dbReference type="SAM" id="MobiDB-lite"/>
    </source>
</evidence>
<reference evidence="3" key="1">
    <citation type="journal article" date="2013" name="Nature">
        <title>Draft genome of the wheat A-genome progenitor Triticum urartu.</title>
        <authorList>
            <person name="Ling H.Q."/>
            <person name="Zhao S."/>
            <person name="Liu D."/>
            <person name="Wang J."/>
            <person name="Sun H."/>
            <person name="Zhang C."/>
            <person name="Fan H."/>
            <person name="Li D."/>
            <person name="Dong L."/>
            <person name="Tao Y."/>
            <person name="Gao C."/>
            <person name="Wu H."/>
            <person name="Li Y."/>
            <person name="Cui Y."/>
            <person name="Guo X."/>
            <person name="Zheng S."/>
            <person name="Wang B."/>
            <person name="Yu K."/>
            <person name="Liang Q."/>
            <person name="Yang W."/>
            <person name="Lou X."/>
            <person name="Chen J."/>
            <person name="Feng M."/>
            <person name="Jian J."/>
            <person name="Zhang X."/>
            <person name="Luo G."/>
            <person name="Jiang Y."/>
            <person name="Liu J."/>
            <person name="Wang Z."/>
            <person name="Sha Y."/>
            <person name="Zhang B."/>
            <person name="Wu H."/>
            <person name="Tang D."/>
            <person name="Shen Q."/>
            <person name="Xue P."/>
            <person name="Zou S."/>
            <person name="Wang X."/>
            <person name="Liu X."/>
            <person name="Wang F."/>
            <person name="Yang Y."/>
            <person name="An X."/>
            <person name="Dong Z."/>
            <person name="Zhang K."/>
            <person name="Zhang X."/>
            <person name="Luo M.C."/>
            <person name="Dvorak J."/>
            <person name="Tong Y."/>
            <person name="Wang J."/>
            <person name="Yang H."/>
            <person name="Li Z."/>
            <person name="Wang D."/>
            <person name="Zhang A."/>
            <person name="Wang J."/>
        </authorList>
    </citation>
    <scope>NUCLEOTIDE SEQUENCE</scope>
</reference>
<proteinExistence type="predicted"/>
<gene>
    <name evidence="3" type="ORF">TRIUR3_06218</name>
</gene>
<protein>
    <submittedName>
        <fullName evidence="3">Uncharacterized protein</fullName>
    </submittedName>
</protein>
<sequence>MAMFYIVTLLKALFGMLGLILQGESLDTSFGLLDPVTVTFECRSLPEGVAVEESRRPRGVMRRCIASHVLEDKHAETDVEEGGDGDAKYAGEDPGDDQGAPALAGGHAAGGGRPADVGVGRDEQQLPGAV</sequence>
<dbReference type="EMBL" id="KD235501">
    <property type="protein sequence ID" value="EMS50079.1"/>
    <property type="molecule type" value="Genomic_DNA"/>
</dbReference>
<evidence type="ECO:0000313" key="3">
    <source>
        <dbReference type="EMBL" id="EMS50079.1"/>
    </source>
</evidence>
<keyword evidence="2" id="KW-0732">Signal</keyword>
<dbReference type="AlphaFoldDB" id="M7ZPV9"/>
<feature type="chain" id="PRO_5009706102" evidence="2">
    <location>
        <begin position="26"/>
        <end position="130"/>
    </location>
</feature>
<accession>M7ZPV9</accession>
<feature type="signal peptide" evidence="2">
    <location>
        <begin position="1"/>
        <end position="25"/>
    </location>
</feature>
<name>M7ZPV9_TRIUA</name>
<evidence type="ECO:0000256" key="2">
    <source>
        <dbReference type="SAM" id="SignalP"/>
    </source>
</evidence>
<feature type="region of interest" description="Disordered" evidence="1">
    <location>
        <begin position="72"/>
        <end position="130"/>
    </location>
</feature>